<dbReference type="RefSeq" id="WP_320226741.1">
    <property type="nucleotide sequence ID" value="NZ_JAVIJC010000013.1"/>
</dbReference>
<evidence type="ECO:0000256" key="2">
    <source>
        <dbReference type="SAM" id="Phobius"/>
    </source>
</evidence>
<dbReference type="Gene3D" id="3.40.50.410">
    <property type="entry name" value="von Willebrand factor, type A domain"/>
    <property type="match status" value="1"/>
</dbReference>
<dbReference type="InterPro" id="IPR028087">
    <property type="entry name" value="Tad_N"/>
</dbReference>
<dbReference type="SUPFAM" id="SSF53300">
    <property type="entry name" value="vWA-like"/>
    <property type="match status" value="1"/>
</dbReference>
<feature type="compositionally biased region" description="Basic and acidic residues" evidence="1">
    <location>
        <begin position="266"/>
        <end position="279"/>
    </location>
</feature>
<comment type="caution">
    <text evidence="4">The sequence shown here is derived from an EMBL/GenBank/DDBJ whole genome shotgun (WGS) entry which is preliminary data.</text>
</comment>
<name>A0ABU4Z0I4_9HYPH</name>
<dbReference type="InterPro" id="IPR036465">
    <property type="entry name" value="vWFA_dom_sf"/>
</dbReference>
<sequence length="497" mass="52567">MRQFKGLVRAGLVRGVDGFARDRGGNFAVLFGAAASVLALGVGFAVNISQLYNAKSSLQGVVDAAVTSTARDLTLGVIKEADANRSVQAFLDANSTAGILQAGQIVLDRLTINRTEKTVQADVHADIGLYFPLFNIGDMQRVGTSTTALYSDKKVEVAMMLDITGSMAKRGNVDKIGDLKAAAKNAVRTMLQNQDPKNPRVRVALVPYASAVNAGKLAENVYAERQGSSDLPPVAGSSLLVAKTGNKLLPSFGDYISIVGAATPRSDDCATERKDKNGDPDFSADGPDTVRTDRNGKKYYALVNRDDHLGGGGMNKCPDAAAIPLTADSAALLDSIDDFEAGGYTAGAIAIQWTYYMLSPQWRAAIKSAGLGSGPSDTNAKKIAKVAILMTDGQFNTAFASAGGSYNNQGNLARGNAETLCGNMKSDGIEIFTIGFDLNDKDMSATERDQAKAVLKDCSSKDVSAANKHYFEVSTGVELDNAFREIIRNTEKVTLTQ</sequence>
<keyword evidence="2" id="KW-1133">Transmembrane helix</keyword>
<accession>A0ABU4Z0I4</accession>
<feature type="transmembrane region" description="Helical" evidence="2">
    <location>
        <begin position="27"/>
        <end position="46"/>
    </location>
</feature>
<keyword evidence="2" id="KW-0812">Transmembrane</keyword>
<evidence type="ECO:0000313" key="4">
    <source>
        <dbReference type="EMBL" id="MDX8492747.1"/>
    </source>
</evidence>
<dbReference type="EMBL" id="JAVIJC010000013">
    <property type="protein sequence ID" value="MDX8492747.1"/>
    <property type="molecule type" value="Genomic_DNA"/>
</dbReference>
<proteinExistence type="predicted"/>
<evidence type="ECO:0000259" key="3">
    <source>
        <dbReference type="PROSITE" id="PS50234"/>
    </source>
</evidence>
<reference evidence="4 5" key="1">
    <citation type="submission" date="2023-08" db="EMBL/GenBank/DDBJ databases">
        <title>Implementing the SeqCode for naming new Mesorhizobium species isolated from Vachellia karroo root nodules.</title>
        <authorList>
            <person name="Van Lill M."/>
        </authorList>
    </citation>
    <scope>NUCLEOTIDE SEQUENCE [LARGE SCALE GENOMIC DNA]</scope>
    <source>
        <strain evidence="4 5">VK22B</strain>
    </source>
</reference>
<gene>
    <name evidence="4" type="ORF">RFN29_14300</name>
</gene>
<evidence type="ECO:0000313" key="5">
    <source>
        <dbReference type="Proteomes" id="UP001271249"/>
    </source>
</evidence>
<keyword evidence="5" id="KW-1185">Reference proteome</keyword>
<keyword evidence="2" id="KW-0472">Membrane</keyword>
<dbReference type="Pfam" id="PF13400">
    <property type="entry name" value="Tad"/>
    <property type="match status" value="1"/>
</dbReference>
<feature type="region of interest" description="Disordered" evidence="1">
    <location>
        <begin position="266"/>
        <end position="291"/>
    </location>
</feature>
<protein>
    <submittedName>
        <fullName evidence="4">Pilus assembly protein</fullName>
    </submittedName>
</protein>
<feature type="domain" description="VWFA" evidence="3">
    <location>
        <begin position="333"/>
        <end position="486"/>
    </location>
</feature>
<dbReference type="InterPro" id="IPR002035">
    <property type="entry name" value="VWF_A"/>
</dbReference>
<dbReference type="PROSITE" id="PS50234">
    <property type="entry name" value="VWFA"/>
    <property type="match status" value="1"/>
</dbReference>
<dbReference type="Proteomes" id="UP001271249">
    <property type="component" value="Unassembled WGS sequence"/>
</dbReference>
<evidence type="ECO:0000256" key="1">
    <source>
        <dbReference type="SAM" id="MobiDB-lite"/>
    </source>
</evidence>
<organism evidence="4 5">
    <name type="scientific">Mesorhizobium captivum</name>
    <dbReference type="NCBI Taxonomy" id="3072319"/>
    <lineage>
        <taxon>Bacteria</taxon>
        <taxon>Pseudomonadati</taxon>
        <taxon>Pseudomonadota</taxon>
        <taxon>Alphaproteobacteria</taxon>
        <taxon>Hyphomicrobiales</taxon>
        <taxon>Phyllobacteriaceae</taxon>
        <taxon>Mesorhizobium</taxon>
    </lineage>
</organism>